<evidence type="ECO:0000256" key="1">
    <source>
        <dbReference type="SAM" id="SignalP"/>
    </source>
</evidence>
<keyword evidence="1" id="KW-0732">Signal</keyword>
<accession>A0AAP0QNH5</accession>
<reference evidence="2 3" key="1">
    <citation type="submission" date="2024-05" db="EMBL/GenBank/DDBJ databases">
        <title>Haplotype-resolved chromosome-level genome assembly of Huyou (Citrus changshanensis).</title>
        <authorList>
            <person name="Miao C."/>
            <person name="Chen W."/>
            <person name="Wu Y."/>
            <person name="Wang L."/>
            <person name="Zhao S."/>
            <person name="Grierson D."/>
            <person name="Xu C."/>
            <person name="Chen K."/>
        </authorList>
    </citation>
    <scope>NUCLEOTIDE SEQUENCE [LARGE SCALE GENOMIC DNA]</scope>
    <source>
        <strain evidence="2">01-14</strain>
        <tissue evidence="2">Leaf</tissue>
    </source>
</reference>
<keyword evidence="3" id="KW-1185">Reference proteome</keyword>
<organism evidence="2 3">
    <name type="scientific">Citrus x changshan-huyou</name>
    <dbReference type="NCBI Taxonomy" id="2935761"/>
    <lineage>
        <taxon>Eukaryota</taxon>
        <taxon>Viridiplantae</taxon>
        <taxon>Streptophyta</taxon>
        <taxon>Embryophyta</taxon>
        <taxon>Tracheophyta</taxon>
        <taxon>Spermatophyta</taxon>
        <taxon>Magnoliopsida</taxon>
        <taxon>eudicotyledons</taxon>
        <taxon>Gunneridae</taxon>
        <taxon>Pentapetalae</taxon>
        <taxon>rosids</taxon>
        <taxon>malvids</taxon>
        <taxon>Sapindales</taxon>
        <taxon>Rutaceae</taxon>
        <taxon>Aurantioideae</taxon>
        <taxon>Citrus</taxon>
    </lineage>
</organism>
<dbReference type="Proteomes" id="UP001428341">
    <property type="component" value="Unassembled WGS sequence"/>
</dbReference>
<name>A0AAP0QNH5_9ROSI</name>
<proteinExistence type="predicted"/>
<comment type="caution">
    <text evidence="2">The sequence shown here is derived from an EMBL/GenBank/DDBJ whole genome shotgun (WGS) entry which is preliminary data.</text>
</comment>
<evidence type="ECO:0000313" key="2">
    <source>
        <dbReference type="EMBL" id="KAK9201891.1"/>
    </source>
</evidence>
<protein>
    <recommendedName>
        <fullName evidence="4">Secreted protein</fullName>
    </recommendedName>
</protein>
<evidence type="ECO:0000313" key="3">
    <source>
        <dbReference type="Proteomes" id="UP001428341"/>
    </source>
</evidence>
<feature type="signal peptide" evidence="1">
    <location>
        <begin position="1"/>
        <end position="19"/>
    </location>
</feature>
<feature type="chain" id="PRO_5042986481" description="Secreted protein" evidence="1">
    <location>
        <begin position="20"/>
        <end position="70"/>
    </location>
</feature>
<sequence>MIFGLSRALFMLPGSPVAATAVFGNRHNWTVAAQKLGSNYVKDFVTNSKAVLICWIRRHKSNVRWCRRKM</sequence>
<dbReference type="AlphaFoldDB" id="A0AAP0QNH5"/>
<dbReference type="EMBL" id="JBCGBO010000005">
    <property type="protein sequence ID" value="KAK9201891.1"/>
    <property type="molecule type" value="Genomic_DNA"/>
</dbReference>
<gene>
    <name evidence="2" type="ORF">WN944_017100</name>
</gene>
<evidence type="ECO:0008006" key="4">
    <source>
        <dbReference type="Google" id="ProtNLM"/>
    </source>
</evidence>